<protein>
    <submittedName>
        <fullName evidence="3">Uncharacterized protein</fullName>
    </submittedName>
</protein>
<accession>A0A9P9ESX3</accession>
<proteinExistence type="predicted"/>
<feature type="transmembrane region" description="Helical" evidence="2">
    <location>
        <begin position="185"/>
        <end position="205"/>
    </location>
</feature>
<evidence type="ECO:0000256" key="1">
    <source>
        <dbReference type="SAM" id="MobiDB-lite"/>
    </source>
</evidence>
<dbReference type="OrthoDB" id="3692311at2759"/>
<keyword evidence="2" id="KW-1133">Transmembrane helix</keyword>
<keyword evidence="4" id="KW-1185">Reference proteome</keyword>
<reference evidence="3" key="1">
    <citation type="journal article" date="2021" name="Nat. Commun.">
        <title>Genetic determinants of endophytism in the Arabidopsis root mycobiome.</title>
        <authorList>
            <person name="Mesny F."/>
            <person name="Miyauchi S."/>
            <person name="Thiergart T."/>
            <person name="Pickel B."/>
            <person name="Atanasova L."/>
            <person name="Karlsson M."/>
            <person name="Huettel B."/>
            <person name="Barry K.W."/>
            <person name="Haridas S."/>
            <person name="Chen C."/>
            <person name="Bauer D."/>
            <person name="Andreopoulos W."/>
            <person name="Pangilinan J."/>
            <person name="LaButti K."/>
            <person name="Riley R."/>
            <person name="Lipzen A."/>
            <person name="Clum A."/>
            <person name="Drula E."/>
            <person name="Henrissat B."/>
            <person name="Kohler A."/>
            <person name="Grigoriev I.V."/>
            <person name="Martin F.M."/>
            <person name="Hacquard S."/>
        </authorList>
    </citation>
    <scope>NUCLEOTIDE SEQUENCE</scope>
    <source>
        <strain evidence="3">MPI-CAGE-AT-0147</strain>
    </source>
</reference>
<dbReference type="EMBL" id="JAGMUV010000009">
    <property type="protein sequence ID" value="KAH7143751.1"/>
    <property type="molecule type" value="Genomic_DNA"/>
</dbReference>
<evidence type="ECO:0000256" key="2">
    <source>
        <dbReference type="SAM" id="Phobius"/>
    </source>
</evidence>
<evidence type="ECO:0000313" key="4">
    <source>
        <dbReference type="Proteomes" id="UP000738349"/>
    </source>
</evidence>
<dbReference type="AlphaFoldDB" id="A0A9P9ESX3"/>
<feature type="region of interest" description="Disordered" evidence="1">
    <location>
        <begin position="213"/>
        <end position="288"/>
    </location>
</feature>
<comment type="caution">
    <text evidence="3">The sequence shown here is derived from an EMBL/GenBank/DDBJ whole genome shotgun (WGS) entry which is preliminary data.</text>
</comment>
<feature type="region of interest" description="Disordered" evidence="1">
    <location>
        <begin position="145"/>
        <end position="170"/>
    </location>
</feature>
<dbReference type="Proteomes" id="UP000738349">
    <property type="component" value="Unassembled WGS sequence"/>
</dbReference>
<feature type="compositionally biased region" description="Basic and acidic residues" evidence="1">
    <location>
        <begin position="224"/>
        <end position="262"/>
    </location>
</feature>
<sequence>MAGQHNAHSTLNMHEYQTQGLSCPEGGNFWVCADKPTQFIGCCISNPCETDYGVCSDEDITPASVDVDVFGEVPQQACISDNSQVKWYTCSGTTPPFIGCCAVNACSQGGCPGGSLRAARLSDVGDNADKFLECVTVSTTGVRTLSTSTRTAKPTKTSTSTTTSSTTPSATPRCIGDRILTFQTITMSFVVLIAFAFLLICWRMWAMYQAESRLPPTSNAPGGPERRYISRRDTERHSPERHSPERHSPERHSPERETRPDLSRQMYELDSEHCVSATEASQPQEIRRTGFDYLDPDVARTVSARTSVEQQREGIN</sequence>
<keyword evidence="2" id="KW-0472">Membrane</keyword>
<gene>
    <name evidence="3" type="ORF">EDB81DRAFT_935167</name>
</gene>
<organism evidence="3 4">
    <name type="scientific">Dactylonectria macrodidyma</name>
    <dbReference type="NCBI Taxonomy" id="307937"/>
    <lineage>
        <taxon>Eukaryota</taxon>
        <taxon>Fungi</taxon>
        <taxon>Dikarya</taxon>
        <taxon>Ascomycota</taxon>
        <taxon>Pezizomycotina</taxon>
        <taxon>Sordariomycetes</taxon>
        <taxon>Hypocreomycetidae</taxon>
        <taxon>Hypocreales</taxon>
        <taxon>Nectriaceae</taxon>
        <taxon>Dactylonectria</taxon>
    </lineage>
</organism>
<feature type="compositionally biased region" description="Low complexity" evidence="1">
    <location>
        <begin position="146"/>
        <end position="170"/>
    </location>
</feature>
<name>A0A9P9ESX3_9HYPO</name>
<evidence type="ECO:0000313" key="3">
    <source>
        <dbReference type="EMBL" id="KAH7143751.1"/>
    </source>
</evidence>
<keyword evidence="2" id="KW-0812">Transmembrane</keyword>